<dbReference type="RefSeq" id="WP_097280963.1">
    <property type="nucleotide sequence ID" value="NZ_OCNJ01000010.1"/>
</dbReference>
<accession>A0A286GWM8</accession>
<dbReference type="Proteomes" id="UP000219621">
    <property type="component" value="Unassembled WGS sequence"/>
</dbReference>
<reference evidence="1 2" key="1">
    <citation type="submission" date="2017-09" db="EMBL/GenBank/DDBJ databases">
        <authorList>
            <person name="Ehlers B."/>
            <person name="Leendertz F.H."/>
        </authorList>
    </citation>
    <scope>NUCLEOTIDE SEQUENCE [LARGE SCALE GENOMIC DNA]</scope>
    <source>
        <strain evidence="1 2">USBA 140</strain>
    </source>
</reference>
<evidence type="ECO:0000313" key="2">
    <source>
        <dbReference type="Proteomes" id="UP000219621"/>
    </source>
</evidence>
<gene>
    <name evidence="1" type="ORF">SAMN05421508_110131</name>
</gene>
<organism evidence="1 2">
    <name type="scientific">Caenispirillum bisanense</name>
    <dbReference type="NCBI Taxonomy" id="414052"/>
    <lineage>
        <taxon>Bacteria</taxon>
        <taxon>Pseudomonadati</taxon>
        <taxon>Pseudomonadota</taxon>
        <taxon>Alphaproteobacteria</taxon>
        <taxon>Rhodospirillales</taxon>
        <taxon>Novispirillaceae</taxon>
        <taxon>Caenispirillum</taxon>
    </lineage>
</organism>
<dbReference type="AlphaFoldDB" id="A0A286GWM8"/>
<dbReference type="OrthoDB" id="7274705at2"/>
<keyword evidence="2" id="KW-1185">Reference proteome</keyword>
<name>A0A286GWM8_9PROT</name>
<dbReference type="EMBL" id="OCNJ01000010">
    <property type="protein sequence ID" value="SOD99945.1"/>
    <property type="molecule type" value="Genomic_DNA"/>
</dbReference>
<evidence type="ECO:0000313" key="1">
    <source>
        <dbReference type="EMBL" id="SOD99945.1"/>
    </source>
</evidence>
<proteinExistence type="predicted"/>
<protein>
    <submittedName>
        <fullName evidence="1">Uncharacterized protein</fullName>
    </submittedName>
</protein>
<sequence length="100" mass="10312">MDELRLTGALPNLDVEIVSRRPAGGGSETVTVTLTATPTLGAAAGALLANPAALMAVMGSPVAGNPMALWMGMMEAAWRPWLGLMQANPFLAYMGGTRRG</sequence>